<protein>
    <recommendedName>
        <fullName evidence="4">Amine oxidase domain-containing protein</fullName>
    </recommendedName>
</protein>
<dbReference type="Pfam" id="PF13450">
    <property type="entry name" value="NAD_binding_8"/>
    <property type="match status" value="1"/>
</dbReference>
<comment type="caution">
    <text evidence="2">The sequence shown here is derived from an EMBL/GenBank/DDBJ whole genome shotgun (WGS) entry which is preliminary data.</text>
</comment>
<feature type="transmembrane region" description="Helical" evidence="1">
    <location>
        <begin position="47"/>
        <end position="64"/>
    </location>
</feature>
<evidence type="ECO:0000313" key="3">
    <source>
        <dbReference type="Proteomes" id="UP000663891"/>
    </source>
</evidence>
<dbReference type="InterPro" id="IPR036188">
    <property type="entry name" value="FAD/NAD-bd_sf"/>
</dbReference>
<accession>A0A814IYM6</accession>
<proteinExistence type="predicted"/>
<feature type="transmembrane region" description="Helical" evidence="1">
    <location>
        <begin position="6"/>
        <end position="26"/>
    </location>
</feature>
<dbReference type="AlphaFoldDB" id="A0A814IYM6"/>
<name>A0A814IYM6_9BILA</name>
<keyword evidence="1" id="KW-0472">Membrane</keyword>
<keyword evidence="1" id="KW-0812">Transmembrane</keyword>
<evidence type="ECO:0000256" key="1">
    <source>
        <dbReference type="SAM" id="Phobius"/>
    </source>
</evidence>
<dbReference type="SUPFAM" id="SSF51905">
    <property type="entry name" value="FAD/NAD(P)-binding domain"/>
    <property type="match status" value="1"/>
</dbReference>
<sequence>MMNILFWLQYIATFLCILLLSIYTYVKSRLFGNSKRIPPLHNRDCKIAIIGGGIGGVSAGYALLRSGYKNITIYEARDTLGGNAKTHVWKHDHISITTGLSVLAWPTIFRNYIHLLNELDLKTTTVELPFFIHTREENSFFAHRKQFIHTQQYNKDLKRWDRMVKTVRYVTETLCGKEPSLYHFNFLNPFNFISMRFLSLLFGVSNQFWNNIVVPMYASSFLSTKISFIPSSILPTLDSLISLKPDRIPTMQTWLHTSTDVFDKMTKDIIIKTNHRINNVHVQRKENNQIMITIDNENIVYDRIIFACNSHATMNALNNGNNTNISFLLKLMLTSVTYADDDDDLNLLDGIIHRDINILPNEYADELRCNYANYIDMKYDKINKLYYHYNTFILSCWLPNVHAILKENQIEHKNMEPMFVTYAPHNQPMPKIDEKKIFGKVDNRRAHPSLSFRNQAISLLIRLVQGENGMYFCGNSVTPANGHDLSLLSGFAVAELIGAKYPFSDNSSALRDYNRYKRIRPLESCNNSTDICCAGEVYGAYSKTCCRLSNETASSPSECCVEPATSSGRIFICPCSGHAQSCKKKEDCCDNMQCSTIYLQFGDIRL</sequence>
<reference evidence="2" key="1">
    <citation type="submission" date="2021-02" db="EMBL/GenBank/DDBJ databases">
        <authorList>
            <person name="Nowell W R."/>
        </authorList>
    </citation>
    <scope>NUCLEOTIDE SEQUENCE</scope>
</reference>
<organism evidence="2 3">
    <name type="scientific">Adineta steineri</name>
    <dbReference type="NCBI Taxonomy" id="433720"/>
    <lineage>
        <taxon>Eukaryota</taxon>
        <taxon>Metazoa</taxon>
        <taxon>Spiralia</taxon>
        <taxon>Gnathifera</taxon>
        <taxon>Rotifera</taxon>
        <taxon>Eurotatoria</taxon>
        <taxon>Bdelloidea</taxon>
        <taxon>Adinetida</taxon>
        <taxon>Adinetidae</taxon>
        <taxon>Adineta</taxon>
    </lineage>
</organism>
<gene>
    <name evidence="2" type="ORF">VCS650_LOCUS16291</name>
</gene>
<dbReference type="PANTHER" id="PTHR42923">
    <property type="entry name" value="PROTOPORPHYRINOGEN OXIDASE"/>
    <property type="match status" value="1"/>
</dbReference>
<evidence type="ECO:0000313" key="2">
    <source>
        <dbReference type="EMBL" id="CAF1030278.1"/>
    </source>
</evidence>
<dbReference type="GO" id="GO:0016491">
    <property type="term" value="F:oxidoreductase activity"/>
    <property type="evidence" value="ECO:0007669"/>
    <property type="project" value="TreeGrafter"/>
</dbReference>
<dbReference type="InterPro" id="IPR050464">
    <property type="entry name" value="Zeta_carotene_desat/Oxidored"/>
</dbReference>
<evidence type="ECO:0008006" key="4">
    <source>
        <dbReference type="Google" id="ProtNLM"/>
    </source>
</evidence>
<dbReference type="Proteomes" id="UP000663891">
    <property type="component" value="Unassembled WGS sequence"/>
</dbReference>
<dbReference type="Gene3D" id="3.50.50.60">
    <property type="entry name" value="FAD/NAD(P)-binding domain"/>
    <property type="match status" value="1"/>
</dbReference>
<keyword evidence="1" id="KW-1133">Transmembrane helix</keyword>
<dbReference type="OrthoDB" id="2019015at2759"/>
<dbReference type="EMBL" id="CAJNON010000145">
    <property type="protein sequence ID" value="CAF1030278.1"/>
    <property type="molecule type" value="Genomic_DNA"/>
</dbReference>